<keyword evidence="4 9" id="KW-0732">Signal</keyword>
<comment type="similarity">
    <text evidence="2 7">Belongs to the EMP24/GP25L family.</text>
</comment>
<dbReference type="InterPro" id="IPR015720">
    <property type="entry name" value="Emp24-like"/>
</dbReference>
<dbReference type="OrthoDB" id="3427at2759"/>
<accession>A0A0G4IZH3</accession>
<evidence type="ECO:0000256" key="9">
    <source>
        <dbReference type="SAM" id="SignalP"/>
    </source>
</evidence>
<evidence type="ECO:0000256" key="4">
    <source>
        <dbReference type="ARBA" id="ARBA00022729"/>
    </source>
</evidence>
<dbReference type="Proteomes" id="UP000039324">
    <property type="component" value="Unassembled WGS sequence"/>
</dbReference>
<gene>
    <name evidence="11" type="ORF">PBRA_001802</name>
</gene>
<dbReference type="GO" id="GO:0016020">
    <property type="term" value="C:membrane"/>
    <property type="evidence" value="ECO:0007669"/>
    <property type="project" value="UniProtKB-SubCell"/>
</dbReference>
<dbReference type="Pfam" id="PF01105">
    <property type="entry name" value="EMP24_GP25L"/>
    <property type="match status" value="1"/>
</dbReference>
<sequence length="225" mass="25182">MSPGGVALVVAVVASSALLRCDALYFMVTEGVTRCFLEDVPEDTLVVGKYKNFDAGIAVGQTQGTVESVPGIEIYVEEPTQGAEIYSGKADREGRFVFTSHGRAHGGEHKICLSVSSSNWFGMSRKFKFELHLDVGESAVDYNEMAKVEHLTAIEVEIRKLTDMVRGIRSEQSYQRARERAFRDTSESTNSRVMWWSIAQTVFVVVTGVWQVFYLKSFFKKKKLV</sequence>
<reference evidence="11 12" key="1">
    <citation type="submission" date="2015-02" db="EMBL/GenBank/DDBJ databases">
        <authorList>
            <person name="Chooi Y.-H."/>
        </authorList>
    </citation>
    <scope>NUCLEOTIDE SEQUENCE [LARGE SCALE GENOMIC DNA]</scope>
    <source>
        <strain evidence="11">E3</strain>
    </source>
</reference>
<name>A0A0G4IZH3_PLABS</name>
<dbReference type="OMA" id="GATCAWQ"/>
<feature type="signal peptide" evidence="9">
    <location>
        <begin position="1"/>
        <end position="23"/>
    </location>
</feature>
<dbReference type="PROSITE" id="PS50866">
    <property type="entry name" value="GOLD"/>
    <property type="match status" value="1"/>
</dbReference>
<evidence type="ECO:0000256" key="1">
    <source>
        <dbReference type="ARBA" id="ARBA00004479"/>
    </source>
</evidence>
<evidence type="ECO:0000259" key="10">
    <source>
        <dbReference type="PROSITE" id="PS50866"/>
    </source>
</evidence>
<organism evidence="11 12">
    <name type="scientific">Plasmodiophora brassicae</name>
    <name type="common">Clubroot disease agent</name>
    <dbReference type="NCBI Taxonomy" id="37360"/>
    <lineage>
        <taxon>Eukaryota</taxon>
        <taxon>Sar</taxon>
        <taxon>Rhizaria</taxon>
        <taxon>Endomyxa</taxon>
        <taxon>Phytomyxea</taxon>
        <taxon>Plasmodiophorida</taxon>
        <taxon>Plasmodiophoridae</taxon>
        <taxon>Plasmodiophora</taxon>
    </lineage>
</organism>
<protein>
    <recommendedName>
        <fullName evidence="10">GOLD domain-containing protein</fullName>
    </recommendedName>
</protein>
<keyword evidence="12" id="KW-1185">Reference proteome</keyword>
<dbReference type="EMBL" id="CDSF01000101">
    <property type="protein sequence ID" value="CEP00748.1"/>
    <property type="molecule type" value="Genomic_DNA"/>
</dbReference>
<evidence type="ECO:0000313" key="11">
    <source>
        <dbReference type="EMBL" id="CEP00748.1"/>
    </source>
</evidence>
<dbReference type="PANTHER" id="PTHR22811">
    <property type="entry name" value="TRANSMEMBRANE EMP24 DOMAIN-CONTAINING PROTEIN"/>
    <property type="match status" value="1"/>
</dbReference>
<evidence type="ECO:0000256" key="2">
    <source>
        <dbReference type="ARBA" id="ARBA00007104"/>
    </source>
</evidence>
<dbReference type="AlphaFoldDB" id="A0A0G4IZH3"/>
<proteinExistence type="inferred from homology"/>
<comment type="subcellular location">
    <subcellularLocation>
        <location evidence="1 7">Membrane</location>
        <topology evidence="1 7">Single-pass type I membrane protein</topology>
    </subcellularLocation>
</comment>
<keyword evidence="3 7" id="KW-0812">Transmembrane</keyword>
<feature type="chain" id="PRO_5005193656" description="GOLD domain-containing protein" evidence="9">
    <location>
        <begin position="24"/>
        <end position="225"/>
    </location>
</feature>
<evidence type="ECO:0000256" key="5">
    <source>
        <dbReference type="ARBA" id="ARBA00022989"/>
    </source>
</evidence>
<evidence type="ECO:0000313" key="12">
    <source>
        <dbReference type="Proteomes" id="UP000039324"/>
    </source>
</evidence>
<dbReference type="InterPro" id="IPR009038">
    <property type="entry name" value="GOLD_dom"/>
</dbReference>
<evidence type="ECO:0000256" key="7">
    <source>
        <dbReference type="RuleBase" id="RU003827"/>
    </source>
</evidence>
<evidence type="ECO:0000256" key="6">
    <source>
        <dbReference type="ARBA" id="ARBA00023136"/>
    </source>
</evidence>
<dbReference type="SMART" id="SM01190">
    <property type="entry name" value="EMP24_GP25L"/>
    <property type="match status" value="1"/>
</dbReference>
<keyword evidence="6 8" id="KW-0472">Membrane</keyword>
<feature type="transmembrane region" description="Helical" evidence="8">
    <location>
        <begin position="193"/>
        <end position="215"/>
    </location>
</feature>
<keyword evidence="5 8" id="KW-1133">Transmembrane helix</keyword>
<evidence type="ECO:0000256" key="3">
    <source>
        <dbReference type="ARBA" id="ARBA00022692"/>
    </source>
</evidence>
<evidence type="ECO:0000256" key="8">
    <source>
        <dbReference type="SAM" id="Phobius"/>
    </source>
</evidence>
<feature type="domain" description="GOLD" evidence="10">
    <location>
        <begin position="33"/>
        <end position="133"/>
    </location>
</feature>
<dbReference type="STRING" id="37360.A0A0G4IZH3"/>